<feature type="compositionally biased region" description="Polar residues" evidence="1">
    <location>
        <begin position="899"/>
        <end position="910"/>
    </location>
</feature>
<evidence type="ECO:0000259" key="2">
    <source>
        <dbReference type="Pfam" id="PF00753"/>
    </source>
</evidence>
<feature type="region of interest" description="Disordered" evidence="1">
    <location>
        <begin position="832"/>
        <end position="923"/>
    </location>
</feature>
<feature type="compositionally biased region" description="Acidic residues" evidence="1">
    <location>
        <begin position="842"/>
        <end position="859"/>
    </location>
</feature>
<dbReference type="Gene3D" id="3.60.15.10">
    <property type="entry name" value="Ribonuclease Z/Hydroxyacylglutathione hydrolase-like"/>
    <property type="match status" value="1"/>
</dbReference>
<sequence length="923" mass="104460">MNNTSPKYRVDNWQIPVPIGDASAHFLVKVAAGNQKGKVINAFFMDGGENPQWGSDSASDKISQALAFIDEQYESKTWKFDAIVTTHHDGDHYRGLEDLLKATTTRLRVTSTYRQLYFADELVYYSGNPGKDINGKLKFIWSPKYYRALAGENAIGIDMFSGTRIFYRYKKTTNLELYDKQHSVRQWNPDDDEELRRPRFVIVGANGHGVHLTQGTSITEGDPSENQKSILAVVYWPSQGRTSYFTGGDGNPKVELEGVVPWMNENTEYITNKNKYYPRLPVDMVKLDHHGSLRETINDDDIPDCHSTILDKMKPQKVLVTPGNRHGHPNWVVMQLVRNHFLKIPPGGRMYTTRSPYWMSKQNINVMDANTNHASFDKVEQALEKIGKSGDEEIDHDSLFEAEMEQWLDDSAQNQKQIEDWAEQLKTIKDWQGYFKKDGKPNLKKVGARFQKELQKEEKKTKQQLKASKKEHKSGKKNLPRVEEPELTNGRILKMILKENRSTIVWHAREAWSDICDQEICDRGSPYFLIRFWFEEDGDTVVDCTMDENGQAKRPQDPYGTKEGLDSDSEYMPIEDGEDVSDEEASDDNGHSSESIMEQEVTNYDGTQFSRVTSKKKKTGRETKSVYEYAPGVENYEGLMALIRFGMMNMNFQLARDFTNIATVEEMEANNSWEWLLYGTKDTRKRDDSPTTSALSALTSAFVNPKTAPSSKVTGKGRFRKVRDIIESADWTGMDVTDPSGEWDTVEFDGDEEKLLSFKLFVERYCGRNLKAYVTNKGPVLDGPRGTRPNPRDKALLVNLFKQWTGLRDHQASAAAAQYQTVLGKAWRPLKTARQQKPLGSGDDDDDSSEVSEDSEVPEDSQSLLGKRKPPGKAGKDPKPARNPAVDDGSGRGGDVITRSRTANPSSQGATGKVQKKVKPSVE</sequence>
<feature type="region of interest" description="Disordered" evidence="1">
    <location>
        <begin position="548"/>
        <end position="623"/>
    </location>
</feature>
<feature type="compositionally biased region" description="Acidic residues" evidence="1">
    <location>
        <begin position="566"/>
        <end position="587"/>
    </location>
</feature>
<dbReference type="STRING" id="363999.A0A439DJJ4"/>
<dbReference type="Proteomes" id="UP000286045">
    <property type="component" value="Unassembled WGS sequence"/>
</dbReference>
<keyword evidence="4" id="KW-1185">Reference proteome</keyword>
<evidence type="ECO:0000313" key="3">
    <source>
        <dbReference type="EMBL" id="RWA14556.1"/>
    </source>
</evidence>
<dbReference type="SUPFAM" id="SSF56281">
    <property type="entry name" value="Metallo-hydrolase/oxidoreductase"/>
    <property type="match status" value="1"/>
</dbReference>
<feature type="compositionally biased region" description="Polar residues" evidence="1">
    <location>
        <begin position="592"/>
        <end position="612"/>
    </location>
</feature>
<dbReference type="Pfam" id="PF00753">
    <property type="entry name" value="Lactamase_B"/>
    <property type="match status" value="1"/>
</dbReference>
<dbReference type="InterPro" id="IPR036866">
    <property type="entry name" value="RibonucZ/Hydroxyglut_hydro"/>
</dbReference>
<dbReference type="EMBL" id="RYZI01000007">
    <property type="protein sequence ID" value="RWA14556.1"/>
    <property type="molecule type" value="Genomic_DNA"/>
</dbReference>
<feature type="compositionally biased region" description="Basic residues" evidence="1">
    <location>
        <begin position="914"/>
        <end position="923"/>
    </location>
</feature>
<feature type="domain" description="Metallo-beta-lactamase" evidence="2">
    <location>
        <begin position="79"/>
        <end position="211"/>
    </location>
</feature>
<protein>
    <recommendedName>
        <fullName evidence="2">Metallo-beta-lactamase domain-containing protein</fullName>
    </recommendedName>
</protein>
<dbReference type="AlphaFoldDB" id="A0A439DJJ4"/>
<gene>
    <name evidence="3" type="ORF">EKO27_g556</name>
</gene>
<proteinExistence type="predicted"/>
<dbReference type="InterPro" id="IPR001279">
    <property type="entry name" value="Metallo-B-lactamas"/>
</dbReference>
<comment type="caution">
    <text evidence="3">The sequence shown here is derived from an EMBL/GenBank/DDBJ whole genome shotgun (WGS) entry which is preliminary data.</text>
</comment>
<name>A0A439DJJ4_9PEZI</name>
<reference evidence="3 4" key="1">
    <citation type="submission" date="2018-12" db="EMBL/GenBank/DDBJ databases">
        <title>Draft genome sequence of Xylaria grammica IHI A82.</title>
        <authorList>
            <person name="Buettner E."/>
            <person name="Kellner H."/>
        </authorList>
    </citation>
    <scope>NUCLEOTIDE SEQUENCE [LARGE SCALE GENOMIC DNA]</scope>
    <source>
        <strain evidence="3 4">IHI A82</strain>
    </source>
</reference>
<feature type="compositionally biased region" description="Basic residues" evidence="1">
    <location>
        <begin position="467"/>
        <end position="479"/>
    </location>
</feature>
<evidence type="ECO:0000313" key="4">
    <source>
        <dbReference type="Proteomes" id="UP000286045"/>
    </source>
</evidence>
<organism evidence="3 4">
    <name type="scientific">Xylaria grammica</name>
    <dbReference type="NCBI Taxonomy" id="363999"/>
    <lineage>
        <taxon>Eukaryota</taxon>
        <taxon>Fungi</taxon>
        <taxon>Dikarya</taxon>
        <taxon>Ascomycota</taxon>
        <taxon>Pezizomycotina</taxon>
        <taxon>Sordariomycetes</taxon>
        <taxon>Xylariomycetidae</taxon>
        <taxon>Xylariales</taxon>
        <taxon>Xylariaceae</taxon>
        <taxon>Xylaria</taxon>
    </lineage>
</organism>
<accession>A0A439DJJ4</accession>
<evidence type="ECO:0000256" key="1">
    <source>
        <dbReference type="SAM" id="MobiDB-lite"/>
    </source>
</evidence>
<feature type="region of interest" description="Disordered" evidence="1">
    <location>
        <begin position="455"/>
        <end position="484"/>
    </location>
</feature>